<proteinExistence type="predicted"/>
<gene>
    <name evidence="1" type="ORF">E4L98_24850</name>
</gene>
<reference evidence="1 2" key="1">
    <citation type="submission" date="2019-03" db="EMBL/GenBank/DDBJ databases">
        <title>Draft Genome Sequence of Duganella callidus sp. nov., a Novel Duganella Species Isolated from Cultivated Soil.</title>
        <authorList>
            <person name="Raths R."/>
            <person name="Peta V."/>
            <person name="Bucking H."/>
        </authorList>
    </citation>
    <scope>NUCLEOTIDE SEQUENCE [LARGE SCALE GENOMIC DNA]</scope>
    <source>
        <strain evidence="1 2">DN04</strain>
    </source>
</reference>
<keyword evidence="2" id="KW-1185">Reference proteome</keyword>
<sequence>MSAVELQILGAVGRTLREMPQARDLELLGKIDQTLKAVADQTVKFQSMSLMVDSLIDPVQKAKFPNTDKLVEVEAAFVSALPVSEKYYDTVVAMRQSAVDDKRLTEDDGIVEAYDALVEQAAAYHNSLSNLAWIIGEQIVDAEETVPLSFEDADDMFASMGV</sequence>
<accession>A0A4Y9S3K2</accession>
<evidence type="ECO:0000313" key="2">
    <source>
        <dbReference type="Proteomes" id="UP000297729"/>
    </source>
</evidence>
<dbReference type="AlphaFoldDB" id="A0A4Y9S3K2"/>
<name>A0A4Y9S3K2_9BURK</name>
<protein>
    <submittedName>
        <fullName evidence="1">Uncharacterized protein</fullName>
    </submittedName>
</protein>
<organism evidence="1 2">
    <name type="scientific">Duganella callida</name>
    <dbReference type="NCBI Taxonomy" id="2561932"/>
    <lineage>
        <taxon>Bacteria</taxon>
        <taxon>Pseudomonadati</taxon>
        <taxon>Pseudomonadota</taxon>
        <taxon>Betaproteobacteria</taxon>
        <taxon>Burkholderiales</taxon>
        <taxon>Oxalobacteraceae</taxon>
        <taxon>Telluria group</taxon>
        <taxon>Duganella</taxon>
    </lineage>
</organism>
<evidence type="ECO:0000313" key="1">
    <source>
        <dbReference type="EMBL" id="TFW15928.1"/>
    </source>
</evidence>
<dbReference type="OrthoDB" id="8779118at2"/>
<dbReference type="Proteomes" id="UP000297729">
    <property type="component" value="Unassembled WGS sequence"/>
</dbReference>
<dbReference type="RefSeq" id="WP_135204214.1">
    <property type="nucleotide sequence ID" value="NZ_SPVG01000245.1"/>
</dbReference>
<comment type="caution">
    <text evidence="1">The sequence shown here is derived from an EMBL/GenBank/DDBJ whole genome shotgun (WGS) entry which is preliminary data.</text>
</comment>
<dbReference type="EMBL" id="SPVG01000245">
    <property type="protein sequence ID" value="TFW15928.1"/>
    <property type="molecule type" value="Genomic_DNA"/>
</dbReference>